<gene>
    <name evidence="2" type="ORF">TOL_0500</name>
</gene>
<proteinExistence type="predicted"/>
<dbReference type="RefSeq" id="WP_015485679.1">
    <property type="nucleotide sequence ID" value="NC_020888.1"/>
</dbReference>
<evidence type="ECO:0000256" key="1">
    <source>
        <dbReference type="SAM" id="MobiDB-lite"/>
    </source>
</evidence>
<dbReference type="Proteomes" id="UP000011866">
    <property type="component" value="Chromosome"/>
</dbReference>
<accession>M5DZL3</accession>
<feature type="compositionally biased region" description="Polar residues" evidence="1">
    <location>
        <begin position="29"/>
        <end position="38"/>
    </location>
</feature>
<sequence length="119" mass="12561">MAKVAKKLFFDIDGIGRINAMPGATFTLGGNNRTSVNADTGPVGFSEEPVEPKITGIQVPNDGTVSMEQIDALTNVNVTIQDDNGKTYIQSGSYTPAPCSQSNGMISFDFTGLRTDPVS</sequence>
<keyword evidence="3" id="KW-1185">Reference proteome</keyword>
<reference evidence="2 3" key="1">
    <citation type="journal article" date="2013" name="Genome Announc.">
        <title>Genome Sequence of Thalassolituus oleivorans MIL-1 (DSM 14913T).</title>
        <authorList>
            <person name="Golyshin P.N."/>
            <person name="Werner J."/>
            <person name="Chernikova T.N."/>
            <person name="Tran H."/>
            <person name="Ferrer M."/>
            <person name="Yakimov M.M."/>
            <person name="Teeling H."/>
            <person name="Golyshina O.V."/>
        </authorList>
    </citation>
    <scope>NUCLEOTIDE SEQUENCE [LARGE SCALE GENOMIC DNA]</scope>
    <source>
        <strain evidence="2 3">MIL-1</strain>
    </source>
</reference>
<dbReference type="EMBL" id="HF680312">
    <property type="protein sequence ID" value="CCU70939.1"/>
    <property type="molecule type" value="Genomic_DNA"/>
</dbReference>
<evidence type="ECO:0000313" key="3">
    <source>
        <dbReference type="Proteomes" id="UP000011866"/>
    </source>
</evidence>
<dbReference type="InterPro" id="IPR019596">
    <property type="entry name" value="Phage_Mu_GpM_tail_tub"/>
</dbReference>
<name>M5DZL3_9GAMM</name>
<dbReference type="KEGG" id="tol:TOL_0500"/>
<dbReference type="HOGENOM" id="CLU_2060303_0_0_6"/>
<dbReference type="GeneID" id="79175484"/>
<dbReference type="Pfam" id="PF10618">
    <property type="entry name" value="Tail_tube"/>
    <property type="match status" value="1"/>
</dbReference>
<evidence type="ECO:0000313" key="2">
    <source>
        <dbReference type="EMBL" id="CCU70939.1"/>
    </source>
</evidence>
<evidence type="ECO:0008006" key="4">
    <source>
        <dbReference type="Google" id="ProtNLM"/>
    </source>
</evidence>
<feature type="region of interest" description="Disordered" evidence="1">
    <location>
        <begin position="29"/>
        <end position="49"/>
    </location>
</feature>
<protein>
    <recommendedName>
        <fullName evidence="4">Phage tail protein</fullName>
    </recommendedName>
</protein>
<dbReference type="AlphaFoldDB" id="M5DZL3"/>
<organism evidence="2 3">
    <name type="scientific">Thalassolituus oleivorans MIL-1</name>
    <dbReference type="NCBI Taxonomy" id="1298593"/>
    <lineage>
        <taxon>Bacteria</taxon>
        <taxon>Pseudomonadati</taxon>
        <taxon>Pseudomonadota</taxon>
        <taxon>Gammaproteobacteria</taxon>
        <taxon>Oceanospirillales</taxon>
        <taxon>Oceanospirillaceae</taxon>
        <taxon>Thalassolituus</taxon>
    </lineage>
</organism>